<evidence type="ECO:0000313" key="5">
    <source>
        <dbReference type="EMBL" id="QAA75897.1"/>
    </source>
</evidence>
<dbReference type="PROSITE" id="PS51379">
    <property type="entry name" value="4FE4S_FER_2"/>
    <property type="match status" value="2"/>
</dbReference>
<dbReference type="EMBL" id="CP034928">
    <property type="protein sequence ID" value="QAA75897.1"/>
    <property type="molecule type" value="Genomic_DNA"/>
</dbReference>
<protein>
    <submittedName>
        <fullName evidence="5">Ferredoxin</fullName>
    </submittedName>
</protein>
<dbReference type="Proteomes" id="UP000287233">
    <property type="component" value="Chromosome"/>
</dbReference>
<proteinExistence type="predicted"/>
<sequence length="272" mass="30510">MRTTLYYFTGTGNSLACARAIAKGLGDTDLVPIASLREQDRIRVPAERMGIVCPVYFYSLPLIVREFIPRLDLSGVKYAFLVVTMGGLPGLAVEHGEKLFKKAGGELHAGFAVRMFANYIAEYNVRGERSVRAMGKRMERRAAEIVRIVQAGERHLEKGGPFDRLLGRAMFSLLGRKFVQEARTRDRRFTVDPSCVHCGTCAYVCPVENIQMVDKSPQWLGHCEQCFACIHFCPVAAIQVQGKRTRMRGRYHHPDVRAGDITGQRTRGPTCR</sequence>
<dbReference type="AlphaFoldDB" id="A0A410FS85"/>
<dbReference type="SUPFAM" id="SSF54862">
    <property type="entry name" value="4Fe-4S ferredoxins"/>
    <property type="match status" value="1"/>
</dbReference>
<feature type="domain" description="4Fe-4S ferredoxin-type" evidence="4">
    <location>
        <begin position="223"/>
        <end position="243"/>
    </location>
</feature>
<dbReference type="SUPFAM" id="SSF52218">
    <property type="entry name" value="Flavoproteins"/>
    <property type="match status" value="1"/>
</dbReference>
<dbReference type="InterPro" id="IPR017896">
    <property type="entry name" value="4Fe4S_Fe-S-bd"/>
</dbReference>
<reference evidence="6" key="1">
    <citation type="submission" date="2018-12" db="EMBL/GenBank/DDBJ databases">
        <title>Complete genome sequence of an uncultured bacterium of the candidate phylum Bipolaricaulota.</title>
        <authorList>
            <person name="Kadnikov V.V."/>
            <person name="Mardanov A.V."/>
            <person name="Beletsky A.V."/>
            <person name="Frank Y.A."/>
            <person name="Karnachuk O.V."/>
            <person name="Ravin N.V."/>
        </authorList>
    </citation>
    <scope>NUCLEOTIDE SEQUENCE [LARGE SCALE GENOMIC DNA]</scope>
</reference>
<dbReference type="InterPro" id="IPR029039">
    <property type="entry name" value="Flavoprotein-like_sf"/>
</dbReference>
<organism evidence="5 6">
    <name type="scientific">Bipolaricaulis sibiricus</name>
    <dbReference type="NCBI Taxonomy" id="2501609"/>
    <lineage>
        <taxon>Bacteria</taxon>
        <taxon>Candidatus Bipolaricaulota</taxon>
        <taxon>Candidatus Bipolaricaulia</taxon>
        <taxon>Candidatus Bipolaricaulales</taxon>
        <taxon>Candidatus Bipolaricaulaceae</taxon>
        <taxon>Candidatus Bipolaricaulis</taxon>
    </lineage>
</organism>
<evidence type="ECO:0000256" key="3">
    <source>
        <dbReference type="ARBA" id="ARBA00023014"/>
    </source>
</evidence>
<dbReference type="Gene3D" id="3.30.70.20">
    <property type="match status" value="1"/>
</dbReference>
<evidence type="ECO:0000256" key="1">
    <source>
        <dbReference type="ARBA" id="ARBA00022723"/>
    </source>
</evidence>
<dbReference type="InterPro" id="IPR047964">
    <property type="entry name" value="EFR1-like"/>
</dbReference>
<feature type="domain" description="4Fe-4S ferredoxin-type" evidence="4">
    <location>
        <begin position="187"/>
        <end position="215"/>
    </location>
</feature>
<dbReference type="Gene3D" id="3.40.50.360">
    <property type="match status" value="1"/>
</dbReference>
<dbReference type="GO" id="GO:0046872">
    <property type="term" value="F:metal ion binding"/>
    <property type="evidence" value="ECO:0007669"/>
    <property type="project" value="UniProtKB-KW"/>
</dbReference>
<evidence type="ECO:0000256" key="2">
    <source>
        <dbReference type="ARBA" id="ARBA00023004"/>
    </source>
</evidence>
<name>A0A410FS85_BIPS1</name>
<dbReference type="NCBIfam" id="NF038196">
    <property type="entry name" value="ferrodoxin_EFR1"/>
    <property type="match status" value="1"/>
</dbReference>
<dbReference type="Pfam" id="PF00037">
    <property type="entry name" value="Fer4"/>
    <property type="match status" value="1"/>
</dbReference>
<dbReference type="GO" id="GO:0051536">
    <property type="term" value="F:iron-sulfur cluster binding"/>
    <property type="evidence" value="ECO:0007669"/>
    <property type="project" value="UniProtKB-KW"/>
</dbReference>
<dbReference type="PROSITE" id="PS00198">
    <property type="entry name" value="4FE4S_FER_1"/>
    <property type="match status" value="1"/>
</dbReference>
<evidence type="ECO:0000259" key="4">
    <source>
        <dbReference type="PROSITE" id="PS51379"/>
    </source>
</evidence>
<accession>A0A410FS85</accession>
<keyword evidence="1" id="KW-0479">Metal-binding</keyword>
<dbReference type="InterPro" id="IPR017900">
    <property type="entry name" value="4Fe4S_Fe_S_CS"/>
</dbReference>
<evidence type="ECO:0000313" key="6">
    <source>
        <dbReference type="Proteomes" id="UP000287233"/>
    </source>
</evidence>
<keyword evidence="3" id="KW-0411">Iron-sulfur</keyword>
<keyword evidence="2" id="KW-0408">Iron</keyword>
<dbReference type="KEGG" id="bih:BIP78_0129"/>
<gene>
    <name evidence="5" type="ORF">BIP78_0129</name>
</gene>